<evidence type="ECO:0000256" key="3">
    <source>
        <dbReference type="ARBA" id="ARBA00010031"/>
    </source>
</evidence>
<feature type="domain" description="CFEM" evidence="18">
    <location>
        <begin position="1"/>
        <end position="115"/>
    </location>
</feature>
<evidence type="ECO:0000256" key="15">
    <source>
        <dbReference type="PROSITE-ProRule" id="PRU01356"/>
    </source>
</evidence>
<keyword evidence="12 15" id="KW-1015">Disulfide bond</keyword>
<organism evidence="19 20">
    <name type="scientific">Hymenoscyphus albidus</name>
    <dbReference type="NCBI Taxonomy" id="595503"/>
    <lineage>
        <taxon>Eukaryota</taxon>
        <taxon>Fungi</taxon>
        <taxon>Dikarya</taxon>
        <taxon>Ascomycota</taxon>
        <taxon>Pezizomycotina</taxon>
        <taxon>Leotiomycetes</taxon>
        <taxon>Helotiales</taxon>
        <taxon>Helotiaceae</taxon>
        <taxon>Hymenoscyphus</taxon>
    </lineage>
</organism>
<evidence type="ECO:0000256" key="10">
    <source>
        <dbReference type="ARBA" id="ARBA00023004"/>
    </source>
</evidence>
<comment type="similarity">
    <text evidence="3">Belongs to the RBT5 family.</text>
</comment>
<reference evidence="19" key="1">
    <citation type="submission" date="2021-07" db="EMBL/GenBank/DDBJ databases">
        <authorList>
            <person name="Durling M."/>
        </authorList>
    </citation>
    <scope>NUCLEOTIDE SEQUENCE</scope>
</reference>
<accession>A0A9N9LQ15</accession>
<feature type="compositionally biased region" description="Pro residues" evidence="16">
    <location>
        <begin position="113"/>
        <end position="125"/>
    </location>
</feature>
<dbReference type="GO" id="GO:0046872">
    <property type="term" value="F:metal ion binding"/>
    <property type="evidence" value="ECO:0007669"/>
    <property type="project" value="UniProtKB-UniRule"/>
</dbReference>
<keyword evidence="13" id="KW-0325">Glycoprotein</keyword>
<dbReference type="PROSITE" id="PS52012">
    <property type="entry name" value="CFEM"/>
    <property type="match status" value="1"/>
</dbReference>
<dbReference type="OrthoDB" id="3065412at2759"/>
<comment type="subcellular location">
    <subcellularLocation>
        <location evidence="1">Cell membrane</location>
        <topology evidence="1">Lipid-anchor</topology>
        <topology evidence="1">GPI-anchor</topology>
    </subcellularLocation>
    <subcellularLocation>
        <location evidence="2">Secreted</location>
    </subcellularLocation>
</comment>
<evidence type="ECO:0000256" key="5">
    <source>
        <dbReference type="ARBA" id="ARBA00022525"/>
    </source>
</evidence>
<evidence type="ECO:0000256" key="4">
    <source>
        <dbReference type="ARBA" id="ARBA00022475"/>
    </source>
</evidence>
<dbReference type="InterPro" id="IPR051735">
    <property type="entry name" value="CFEM_domain"/>
</dbReference>
<evidence type="ECO:0000313" key="19">
    <source>
        <dbReference type="EMBL" id="CAG8976507.1"/>
    </source>
</evidence>
<evidence type="ECO:0000256" key="11">
    <source>
        <dbReference type="ARBA" id="ARBA00023136"/>
    </source>
</evidence>
<evidence type="ECO:0000313" key="20">
    <source>
        <dbReference type="Proteomes" id="UP000701801"/>
    </source>
</evidence>
<keyword evidence="5" id="KW-0964">Secreted</keyword>
<evidence type="ECO:0000256" key="2">
    <source>
        <dbReference type="ARBA" id="ARBA00004613"/>
    </source>
</evidence>
<sequence length="157" mass="16356">MNVFANSFLLAIVAMVSAQDLPPDLPACAQACALPYFDYTFEKFAGCSARDVACVCTNIDFVAEISCCIYQNCTAAEQQTSVNFGNNLCSQVVIPGTPPLPSSASCPASSSPIPTPTPTPYPTSPPAVTVTVPPSACSAPNSTPVGYRIKGRVVRSE</sequence>
<dbReference type="InterPro" id="IPR008427">
    <property type="entry name" value="Extracellular_membr_CFEM_dom"/>
</dbReference>
<name>A0A9N9LQ15_9HELO</name>
<keyword evidence="20" id="KW-1185">Reference proteome</keyword>
<evidence type="ECO:0000256" key="6">
    <source>
        <dbReference type="ARBA" id="ARBA00022617"/>
    </source>
</evidence>
<keyword evidence="8 15" id="KW-0479">Metal-binding</keyword>
<feature type="compositionally biased region" description="Low complexity" evidence="16">
    <location>
        <begin position="102"/>
        <end position="112"/>
    </location>
</feature>
<evidence type="ECO:0000256" key="14">
    <source>
        <dbReference type="ARBA" id="ARBA00023288"/>
    </source>
</evidence>
<keyword evidence="4" id="KW-1003">Cell membrane</keyword>
<keyword evidence="9 17" id="KW-0732">Signal</keyword>
<dbReference type="GO" id="GO:0098552">
    <property type="term" value="C:side of membrane"/>
    <property type="evidence" value="ECO:0007669"/>
    <property type="project" value="UniProtKB-KW"/>
</dbReference>
<feature type="region of interest" description="Disordered" evidence="16">
    <location>
        <begin position="100"/>
        <end position="126"/>
    </location>
</feature>
<comment type="caution">
    <text evidence="15">Lacks conserved residue(s) required for the propagation of feature annotation.</text>
</comment>
<feature type="chain" id="PRO_5040180702" description="CFEM domain-containing protein" evidence="17">
    <location>
        <begin position="19"/>
        <end position="157"/>
    </location>
</feature>
<keyword evidence="11" id="KW-0472">Membrane</keyword>
<dbReference type="EMBL" id="CAJVRM010000180">
    <property type="protein sequence ID" value="CAG8976507.1"/>
    <property type="molecule type" value="Genomic_DNA"/>
</dbReference>
<evidence type="ECO:0000256" key="12">
    <source>
        <dbReference type="ARBA" id="ARBA00023157"/>
    </source>
</evidence>
<comment type="caution">
    <text evidence="19">The sequence shown here is derived from an EMBL/GenBank/DDBJ whole genome shotgun (WGS) entry which is preliminary data.</text>
</comment>
<keyword evidence="6 15" id="KW-0349">Heme</keyword>
<dbReference type="PANTHER" id="PTHR37928:SF2">
    <property type="entry name" value="GPI ANCHORED CFEM DOMAIN PROTEIN (AFU_ORTHOLOGUE AFUA_6G10580)"/>
    <property type="match status" value="1"/>
</dbReference>
<evidence type="ECO:0000256" key="16">
    <source>
        <dbReference type="SAM" id="MobiDB-lite"/>
    </source>
</evidence>
<evidence type="ECO:0000256" key="7">
    <source>
        <dbReference type="ARBA" id="ARBA00022622"/>
    </source>
</evidence>
<evidence type="ECO:0000256" key="9">
    <source>
        <dbReference type="ARBA" id="ARBA00022729"/>
    </source>
</evidence>
<feature type="disulfide bond" evidence="15">
    <location>
        <begin position="56"/>
        <end position="89"/>
    </location>
</feature>
<dbReference type="AlphaFoldDB" id="A0A9N9LQ15"/>
<dbReference type="Pfam" id="PF05730">
    <property type="entry name" value="CFEM"/>
    <property type="match status" value="1"/>
</dbReference>
<gene>
    <name evidence="19" type="ORF">HYALB_00006004</name>
</gene>
<evidence type="ECO:0000256" key="17">
    <source>
        <dbReference type="SAM" id="SignalP"/>
    </source>
</evidence>
<evidence type="ECO:0000256" key="13">
    <source>
        <dbReference type="ARBA" id="ARBA00023180"/>
    </source>
</evidence>
<feature type="binding site" description="axial binding residue" evidence="15">
    <location>
        <position position="51"/>
    </location>
    <ligand>
        <name>heme</name>
        <dbReference type="ChEBI" id="CHEBI:30413"/>
    </ligand>
    <ligandPart>
        <name>Fe</name>
        <dbReference type="ChEBI" id="CHEBI:18248"/>
    </ligandPart>
</feature>
<dbReference type="Proteomes" id="UP000701801">
    <property type="component" value="Unassembled WGS sequence"/>
</dbReference>
<dbReference type="GO" id="GO:0005576">
    <property type="term" value="C:extracellular region"/>
    <property type="evidence" value="ECO:0007669"/>
    <property type="project" value="UniProtKB-SubCell"/>
</dbReference>
<keyword evidence="7" id="KW-0336">GPI-anchor</keyword>
<protein>
    <recommendedName>
        <fullName evidence="18">CFEM domain-containing protein</fullName>
    </recommendedName>
</protein>
<feature type="signal peptide" evidence="17">
    <location>
        <begin position="1"/>
        <end position="18"/>
    </location>
</feature>
<keyword evidence="14" id="KW-0449">Lipoprotein</keyword>
<proteinExistence type="inferred from homology"/>
<keyword evidence="10 15" id="KW-0408">Iron</keyword>
<dbReference type="GO" id="GO:0005886">
    <property type="term" value="C:plasma membrane"/>
    <property type="evidence" value="ECO:0007669"/>
    <property type="project" value="UniProtKB-SubCell"/>
</dbReference>
<evidence type="ECO:0000256" key="8">
    <source>
        <dbReference type="ARBA" id="ARBA00022723"/>
    </source>
</evidence>
<dbReference type="PANTHER" id="PTHR37928">
    <property type="entry name" value="CFEM DOMAIN PROTEIN (AFU_ORTHOLOGUE AFUA_6G14090)"/>
    <property type="match status" value="1"/>
</dbReference>
<evidence type="ECO:0000259" key="18">
    <source>
        <dbReference type="PROSITE" id="PS52012"/>
    </source>
</evidence>
<feature type="disulfide bond" evidence="15">
    <location>
        <begin position="47"/>
        <end position="54"/>
    </location>
</feature>
<evidence type="ECO:0000256" key="1">
    <source>
        <dbReference type="ARBA" id="ARBA00004609"/>
    </source>
</evidence>